<dbReference type="Pfam" id="PF00858">
    <property type="entry name" value="ASC"/>
    <property type="match status" value="1"/>
</dbReference>
<evidence type="ECO:0000256" key="11">
    <source>
        <dbReference type="ARBA" id="ARBA00023201"/>
    </source>
</evidence>
<keyword evidence="3 13" id="KW-0813">Transport</keyword>
<name>A0A915IZ98_ROMCU</name>
<dbReference type="InterPro" id="IPR001873">
    <property type="entry name" value="ENaC"/>
</dbReference>
<protein>
    <submittedName>
        <fullName evidence="16">Uncharacterized protein</fullName>
    </submittedName>
</protein>
<dbReference type="WBParaSite" id="nRc.2.0.1.t18761-RA">
    <property type="protein sequence ID" value="nRc.2.0.1.t18761-RA"/>
    <property type="gene ID" value="nRc.2.0.1.g18761"/>
</dbReference>
<proteinExistence type="inferred from homology"/>
<evidence type="ECO:0000256" key="10">
    <source>
        <dbReference type="ARBA" id="ARBA00023180"/>
    </source>
</evidence>
<evidence type="ECO:0000256" key="5">
    <source>
        <dbReference type="ARBA" id="ARBA00022692"/>
    </source>
</evidence>
<evidence type="ECO:0000256" key="4">
    <source>
        <dbReference type="ARBA" id="ARBA00022461"/>
    </source>
</evidence>
<dbReference type="PANTHER" id="PTHR11690:SF248">
    <property type="entry name" value="PICKPOCKET 17, ISOFORM A"/>
    <property type="match status" value="1"/>
</dbReference>
<keyword evidence="10" id="KW-0325">Glycoprotein</keyword>
<evidence type="ECO:0000256" key="6">
    <source>
        <dbReference type="ARBA" id="ARBA00022989"/>
    </source>
</evidence>
<keyword evidence="7" id="KW-0915">Sodium</keyword>
<evidence type="ECO:0000313" key="16">
    <source>
        <dbReference type="WBParaSite" id="nRc.2.0.1.t18761-RA"/>
    </source>
</evidence>
<evidence type="ECO:0000256" key="2">
    <source>
        <dbReference type="ARBA" id="ARBA00007193"/>
    </source>
</evidence>
<keyword evidence="5 13" id="KW-0812">Transmembrane</keyword>
<keyword evidence="12 13" id="KW-0407">Ion channel</keyword>
<keyword evidence="8 13" id="KW-0406">Ion transport</keyword>
<accession>A0A915IZ98</accession>
<evidence type="ECO:0000256" key="7">
    <source>
        <dbReference type="ARBA" id="ARBA00023053"/>
    </source>
</evidence>
<comment type="subcellular location">
    <subcellularLocation>
        <location evidence="1">Membrane</location>
        <topology evidence="1">Multi-pass membrane protein</topology>
    </subcellularLocation>
</comment>
<evidence type="ECO:0000256" key="9">
    <source>
        <dbReference type="ARBA" id="ARBA00023136"/>
    </source>
</evidence>
<evidence type="ECO:0000256" key="12">
    <source>
        <dbReference type="ARBA" id="ARBA00023303"/>
    </source>
</evidence>
<comment type="similarity">
    <text evidence="2 13">Belongs to the amiloride-sensitive sodium channel (TC 1.A.6) family.</text>
</comment>
<evidence type="ECO:0000256" key="14">
    <source>
        <dbReference type="SAM" id="Phobius"/>
    </source>
</evidence>
<keyword evidence="9 14" id="KW-0472">Membrane</keyword>
<dbReference type="AlphaFoldDB" id="A0A915IZ98"/>
<evidence type="ECO:0000256" key="8">
    <source>
        <dbReference type="ARBA" id="ARBA00023065"/>
    </source>
</evidence>
<keyword evidence="4 13" id="KW-0894">Sodium channel</keyword>
<dbReference type="Proteomes" id="UP000887565">
    <property type="component" value="Unplaced"/>
</dbReference>
<evidence type="ECO:0000313" key="15">
    <source>
        <dbReference type="Proteomes" id="UP000887565"/>
    </source>
</evidence>
<evidence type="ECO:0000256" key="1">
    <source>
        <dbReference type="ARBA" id="ARBA00004141"/>
    </source>
</evidence>
<keyword evidence="15" id="KW-1185">Reference proteome</keyword>
<dbReference type="GO" id="GO:0015280">
    <property type="term" value="F:ligand-gated sodium channel activity"/>
    <property type="evidence" value="ECO:0007669"/>
    <property type="project" value="TreeGrafter"/>
</dbReference>
<evidence type="ECO:0000256" key="13">
    <source>
        <dbReference type="RuleBase" id="RU000679"/>
    </source>
</evidence>
<organism evidence="15 16">
    <name type="scientific">Romanomermis culicivorax</name>
    <name type="common">Nematode worm</name>
    <dbReference type="NCBI Taxonomy" id="13658"/>
    <lineage>
        <taxon>Eukaryota</taxon>
        <taxon>Metazoa</taxon>
        <taxon>Ecdysozoa</taxon>
        <taxon>Nematoda</taxon>
        <taxon>Enoplea</taxon>
        <taxon>Dorylaimia</taxon>
        <taxon>Mermithida</taxon>
        <taxon>Mermithoidea</taxon>
        <taxon>Mermithidae</taxon>
        <taxon>Romanomermis</taxon>
    </lineage>
</organism>
<keyword evidence="6 14" id="KW-1133">Transmembrane helix</keyword>
<dbReference type="Gene3D" id="1.10.287.770">
    <property type="entry name" value="YojJ-like"/>
    <property type="match status" value="1"/>
</dbReference>
<keyword evidence="11 13" id="KW-0739">Sodium transport</keyword>
<dbReference type="PANTHER" id="PTHR11690">
    <property type="entry name" value="AMILORIDE-SENSITIVE SODIUM CHANNEL-RELATED"/>
    <property type="match status" value="1"/>
</dbReference>
<sequence length="159" mass="18605">MRAVITTENMDLATINMSTPWCRSTHEMDFCELMEIVQWRNDDFQRDNCTSCPPPCMESQYGTTITETKINNWFISTNEAISNETIDDLVVANFYLESMSVTYIYEDQAFTFEDLVTYVANILNLFFGMSFLTMFELLLEVVLSIHSKFSSFMHELYHQ</sequence>
<evidence type="ECO:0000256" key="3">
    <source>
        <dbReference type="ARBA" id="ARBA00022448"/>
    </source>
</evidence>
<reference evidence="16" key="1">
    <citation type="submission" date="2022-11" db="UniProtKB">
        <authorList>
            <consortium name="WormBaseParasite"/>
        </authorList>
    </citation>
    <scope>IDENTIFICATION</scope>
</reference>
<feature type="transmembrane region" description="Helical" evidence="14">
    <location>
        <begin position="122"/>
        <end position="143"/>
    </location>
</feature>
<dbReference type="GO" id="GO:0005886">
    <property type="term" value="C:plasma membrane"/>
    <property type="evidence" value="ECO:0007669"/>
    <property type="project" value="TreeGrafter"/>
</dbReference>